<evidence type="ECO:0000256" key="1">
    <source>
        <dbReference type="SAM" id="MobiDB-lite"/>
    </source>
</evidence>
<dbReference type="AlphaFoldDB" id="A0A068NVN1"/>
<feature type="transmembrane region" description="Helical" evidence="2">
    <location>
        <begin position="7"/>
        <end position="27"/>
    </location>
</feature>
<accession>A0A068NVN1</accession>
<dbReference type="KEGG" id="fgi:OP10G_2276"/>
<feature type="region of interest" description="Disordered" evidence="1">
    <location>
        <begin position="56"/>
        <end position="110"/>
    </location>
</feature>
<sequence length="110" mass="10516">MKNQNDLIVMIVAIVLGIGFSLAFFFMKRDPVAPAAPQQVVTTPLALPGADPVMGNSLSGGGTGGAGGGGFGGFGGPGGPAGRGGFGGSAPKGAKGGMNFPGLNKPGKGM</sequence>
<evidence type="ECO:0000256" key="2">
    <source>
        <dbReference type="SAM" id="Phobius"/>
    </source>
</evidence>
<protein>
    <submittedName>
        <fullName evidence="3">Uncharacterized protein</fullName>
    </submittedName>
</protein>
<name>A0A068NVN1_FIMGI</name>
<keyword evidence="2" id="KW-1133">Transmembrane helix</keyword>
<proteinExistence type="predicted"/>
<evidence type="ECO:0000313" key="4">
    <source>
        <dbReference type="Proteomes" id="UP000027982"/>
    </source>
</evidence>
<dbReference type="RefSeq" id="WP_025225794.1">
    <property type="nucleotide sequence ID" value="NZ_CP007139.1"/>
</dbReference>
<dbReference type="STRING" id="661478.OP10G_2276"/>
<organism evidence="3 4">
    <name type="scientific">Fimbriimonas ginsengisoli Gsoil 348</name>
    <dbReference type="NCBI Taxonomy" id="661478"/>
    <lineage>
        <taxon>Bacteria</taxon>
        <taxon>Bacillati</taxon>
        <taxon>Armatimonadota</taxon>
        <taxon>Fimbriimonadia</taxon>
        <taxon>Fimbriimonadales</taxon>
        <taxon>Fimbriimonadaceae</taxon>
        <taxon>Fimbriimonas</taxon>
    </lineage>
</organism>
<feature type="compositionally biased region" description="Gly residues" evidence="1">
    <location>
        <begin position="58"/>
        <end position="96"/>
    </location>
</feature>
<dbReference type="HOGENOM" id="CLU_2167230_0_0_0"/>
<dbReference type="Proteomes" id="UP000027982">
    <property type="component" value="Chromosome"/>
</dbReference>
<keyword evidence="2" id="KW-0812">Transmembrane</keyword>
<gene>
    <name evidence="3" type="ORF">OP10G_2276</name>
</gene>
<evidence type="ECO:0000313" key="3">
    <source>
        <dbReference type="EMBL" id="AIE85644.1"/>
    </source>
</evidence>
<reference evidence="3 4" key="1">
    <citation type="journal article" date="2014" name="PLoS ONE">
        <title>The first complete genome sequence of the class fimbriimonadia in the phylum armatimonadetes.</title>
        <authorList>
            <person name="Hu Z.Y."/>
            <person name="Wang Y.Z."/>
            <person name="Im W.T."/>
            <person name="Wang S.Y."/>
            <person name="Zhao G.P."/>
            <person name="Zheng H.J."/>
            <person name="Quan Z.X."/>
        </authorList>
    </citation>
    <scope>NUCLEOTIDE SEQUENCE [LARGE SCALE GENOMIC DNA]</scope>
    <source>
        <strain evidence="3">Gsoil 348</strain>
    </source>
</reference>
<dbReference type="EMBL" id="CP007139">
    <property type="protein sequence ID" value="AIE85644.1"/>
    <property type="molecule type" value="Genomic_DNA"/>
</dbReference>
<keyword evidence="4" id="KW-1185">Reference proteome</keyword>
<keyword evidence="2" id="KW-0472">Membrane</keyword>